<dbReference type="eggNOG" id="ENOG502QWUR">
    <property type="taxonomic scope" value="Eukaryota"/>
</dbReference>
<dbReference type="AlphaFoldDB" id="L0AX45"/>
<evidence type="ECO:0000256" key="1">
    <source>
        <dbReference type="SAM" id="MobiDB-lite"/>
    </source>
</evidence>
<reference evidence="2 3" key="1">
    <citation type="journal article" date="2012" name="BMC Genomics">
        <title>Comparative genomic analysis and phylogenetic position of Theileria equi.</title>
        <authorList>
            <person name="Kappmeyer L.S."/>
            <person name="Thiagarajan M."/>
            <person name="Herndon D.R."/>
            <person name="Ramsay J.D."/>
            <person name="Caler E."/>
            <person name="Djikeng A."/>
            <person name="Gillespie J.J."/>
            <person name="Lau A.O."/>
            <person name="Roalson E.H."/>
            <person name="Silva J.C."/>
            <person name="Silva M.G."/>
            <person name="Suarez C.E."/>
            <person name="Ueti M.W."/>
            <person name="Nene V.M."/>
            <person name="Mealey R.H."/>
            <person name="Knowles D.P."/>
            <person name="Brayton K.A."/>
        </authorList>
    </citation>
    <scope>NUCLEOTIDE SEQUENCE [LARGE SCALE GENOMIC DNA]</scope>
    <source>
        <strain evidence="2 3">WA</strain>
    </source>
</reference>
<evidence type="ECO:0000313" key="3">
    <source>
        <dbReference type="Proteomes" id="UP000031512"/>
    </source>
</evidence>
<dbReference type="KEGG" id="beq:BEWA_026720"/>
<dbReference type="RefSeq" id="XP_004829489.1">
    <property type="nucleotide sequence ID" value="XM_004829432.1"/>
</dbReference>
<sequence length="709" mass="78916">MSNETDTDSERKLVDIDISQADNSGNYTDDRQNIINFTKVDDRPTKSYKRYTHTPATKSHYIDGIYYGRVKQGSIQVDDGGRYEKKVTVYYLEYDESNALPLIVGLEKTSGHDKYIYYTRINLSTSSRWKEEDHTSITEEYKLSSILPGIGEKVKGLVVLNLSQTRDTYHANGDPNKAPDINADVKIQVTGPFPETTNKLYEKFKHAPTGGISSMRLLSTKKGGTSIAFEDPRIYITPYNEAYIYFWTGDNSHRNPLLLELKSTSNTPSYYTLKSDGIGVDTKWKTESGIQDNNLKKELDKLNCKWNDAHIVKIAEKPSSSPSYYDCPGCGSKPVTVTNNETNDYSYYAHHILGGYFRIFKDKETEQTGITLTGITSTSTTLTGTRSTVYVYWYPKGSEGIPLLIYLQEPLNKWFERESLGSNRWTPVSSNLPSDYKDDQKILGHLKAILPTVSINIGHADGLEASESSTTYPDPSGDGRGKAIKATRKDIEEPEKSTKYVSISHCVDNKSYFMVKQVTDSSNSPLPNIPPNQVVKRIIAYYYGTDFKPEKLLTVGFEKRGTDSNNYEYYSRGSRDSSWTLDAGQNTELDGNRLTAQLKELKEKLEGKQERETQENGGGSGPTAGSRPEEHGAATGGDHGPETKTQNGAYNSVINGIQEIVQKATDFFKSQNGIITAGAVGGGIGTGILGFGTWKLWPKIMSCLITKAL</sequence>
<dbReference type="Proteomes" id="UP000031512">
    <property type="component" value="Chromosome 1"/>
</dbReference>
<feature type="region of interest" description="Disordered" evidence="1">
    <location>
        <begin position="563"/>
        <end position="585"/>
    </location>
</feature>
<proteinExistence type="predicted"/>
<feature type="compositionally biased region" description="Basic and acidic residues" evidence="1">
    <location>
        <begin position="605"/>
        <end position="614"/>
    </location>
</feature>
<dbReference type="VEuPathDB" id="PiroplasmaDB:BEWA_026720"/>
<feature type="region of interest" description="Disordered" evidence="1">
    <location>
        <begin position="605"/>
        <end position="648"/>
    </location>
</feature>
<protein>
    <submittedName>
        <fullName evidence="2">Uncharacterized protein</fullName>
    </submittedName>
</protein>
<evidence type="ECO:0000313" key="2">
    <source>
        <dbReference type="EMBL" id="AFZ79823.1"/>
    </source>
</evidence>
<organism evidence="2 3">
    <name type="scientific">Theileria equi strain WA</name>
    <dbReference type="NCBI Taxonomy" id="1537102"/>
    <lineage>
        <taxon>Eukaryota</taxon>
        <taxon>Sar</taxon>
        <taxon>Alveolata</taxon>
        <taxon>Apicomplexa</taxon>
        <taxon>Aconoidasida</taxon>
        <taxon>Piroplasmida</taxon>
        <taxon>Theileriidae</taxon>
        <taxon>Theileria</taxon>
    </lineage>
</organism>
<name>L0AX45_THEEQ</name>
<accession>L0AX45</accession>
<gene>
    <name evidence="2" type="ORF">BEWA_026720</name>
</gene>
<dbReference type="EMBL" id="CP001669">
    <property type="protein sequence ID" value="AFZ79823.1"/>
    <property type="molecule type" value="Genomic_DNA"/>
</dbReference>
<dbReference type="GeneID" id="15806125"/>
<feature type="compositionally biased region" description="Polar residues" evidence="1">
    <location>
        <begin position="576"/>
        <end position="585"/>
    </location>
</feature>
<keyword evidence="3" id="KW-1185">Reference proteome</keyword>